<dbReference type="RefSeq" id="WP_377508557.1">
    <property type="nucleotide sequence ID" value="NZ_JBHULU010000020.1"/>
</dbReference>
<dbReference type="PROSITE" id="PS51186">
    <property type="entry name" value="GNAT"/>
    <property type="match status" value="1"/>
</dbReference>
<sequence length="173" mass="19950">MSTIQITHCTTKDLHTLQDIAINSYGDHYLYLWHDGGMWYIDRCFSDGALRKELEDPNAAFFLIYAAQELVGFLKLNLHKAIEGFTEQEALELERIYLLKSASGKGIGKAAVDFTKQFSRERGKKVIWLKAMDSSKSVVFYEKNGFEKCGTYTLDFEAMKEEYRGMYVLKLEL</sequence>
<evidence type="ECO:0000256" key="1">
    <source>
        <dbReference type="ARBA" id="ARBA00022679"/>
    </source>
</evidence>
<dbReference type="Proteomes" id="UP001597544">
    <property type="component" value="Unassembled WGS sequence"/>
</dbReference>
<dbReference type="Gene3D" id="3.40.630.30">
    <property type="match status" value="1"/>
</dbReference>
<comment type="caution">
    <text evidence="4">The sequence shown here is derived from an EMBL/GenBank/DDBJ whole genome shotgun (WGS) entry which is preliminary data.</text>
</comment>
<evidence type="ECO:0000313" key="5">
    <source>
        <dbReference type="Proteomes" id="UP001597544"/>
    </source>
</evidence>
<organism evidence="4 5">
    <name type="scientific">Pontibacter locisalis</name>
    <dbReference type="NCBI Taxonomy" id="1719035"/>
    <lineage>
        <taxon>Bacteria</taxon>
        <taxon>Pseudomonadati</taxon>
        <taxon>Bacteroidota</taxon>
        <taxon>Cytophagia</taxon>
        <taxon>Cytophagales</taxon>
        <taxon>Hymenobacteraceae</taxon>
        <taxon>Pontibacter</taxon>
    </lineage>
</organism>
<evidence type="ECO:0000313" key="4">
    <source>
        <dbReference type="EMBL" id="MFD2514912.1"/>
    </source>
</evidence>
<protein>
    <submittedName>
        <fullName evidence="4">GNAT family N-acetyltransferase</fullName>
        <ecNumber evidence="4">2.3.1.-</ecNumber>
    </submittedName>
</protein>
<dbReference type="EMBL" id="JBHULU010000020">
    <property type="protein sequence ID" value="MFD2514912.1"/>
    <property type="molecule type" value="Genomic_DNA"/>
</dbReference>
<evidence type="ECO:0000256" key="2">
    <source>
        <dbReference type="ARBA" id="ARBA00023315"/>
    </source>
</evidence>
<dbReference type="Pfam" id="PF00583">
    <property type="entry name" value="Acetyltransf_1"/>
    <property type="match status" value="1"/>
</dbReference>
<dbReference type="InterPro" id="IPR000182">
    <property type="entry name" value="GNAT_dom"/>
</dbReference>
<dbReference type="EC" id="2.3.1.-" evidence="4"/>
<dbReference type="GO" id="GO:0016746">
    <property type="term" value="F:acyltransferase activity"/>
    <property type="evidence" value="ECO:0007669"/>
    <property type="project" value="UniProtKB-KW"/>
</dbReference>
<proteinExistence type="predicted"/>
<feature type="domain" description="N-acetyltransferase" evidence="3">
    <location>
        <begin position="4"/>
        <end position="173"/>
    </location>
</feature>
<keyword evidence="5" id="KW-1185">Reference proteome</keyword>
<keyword evidence="2 4" id="KW-0012">Acyltransferase</keyword>
<dbReference type="CDD" id="cd04301">
    <property type="entry name" value="NAT_SF"/>
    <property type="match status" value="1"/>
</dbReference>
<name>A0ABW5IML8_9BACT</name>
<dbReference type="InterPro" id="IPR016181">
    <property type="entry name" value="Acyl_CoA_acyltransferase"/>
</dbReference>
<dbReference type="PANTHER" id="PTHR43877:SF2">
    <property type="entry name" value="AMINOALKYLPHOSPHONATE N-ACETYLTRANSFERASE-RELATED"/>
    <property type="match status" value="1"/>
</dbReference>
<keyword evidence="1 4" id="KW-0808">Transferase</keyword>
<dbReference type="InterPro" id="IPR050832">
    <property type="entry name" value="Bact_Acetyltransf"/>
</dbReference>
<accession>A0ABW5IML8</accession>
<dbReference type="PANTHER" id="PTHR43877">
    <property type="entry name" value="AMINOALKYLPHOSPHONATE N-ACETYLTRANSFERASE-RELATED-RELATED"/>
    <property type="match status" value="1"/>
</dbReference>
<gene>
    <name evidence="4" type="ORF">ACFSRY_13630</name>
</gene>
<evidence type="ECO:0000259" key="3">
    <source>
        <dbReference type="PROSITE" id="PS51186"/>
    </source>
</evidence>
<reference evidence="5" key="1">
    <citation type="journal article" date="2019" name="Int. J. Syst. Evol. Microbiol.">
        <title>The Global Catalogue of Microorganisms (GCM) 10K type strain sequencing project: providing services to taxonomists for standard genome sequencing and annotation.</title>
        <authorList>
            <consortium name="The Broad Institute Genomics Platform"/>
            <consortium name="The Broad Institute Genome Sequencing Center for Infectious Disease"/>
            <person name="Wu L."/>
            <person name="Ma J."/>
        </authorList>
    </citation>
    <scope>NUCLEOTIDE SEQUENCE [LARGE SCALE GENOMIC DNA]</scope>
    <source>
        <strain evidence="5">KCTC 42498</strain>
    </source>
</reference>
<dbReference type="SUPFAM" id="SSF55729">
    <property type="entry name" value="Acyl-CoA N-acyltransferases (Nat)"/>
    <property type="match status" value="1"/>
</dbReference>